<evidence type="ECO:0000313" key="3">
    <source>
        <dbReference type="Proteomes" id="UP001055108"/>
    </source>
</evidence>
<reference evidence="2" key="1">
    <citation type="journal article" date="2016" name="Front. Microbiol.">
        <title>Genome Sequence of the Piezophilic, Mesophilic Sulfate-Reducing Bacterium Desulfovibrio indicus J2T.</title>
        <authorList>
            <person name="Cao J."/>
            <person name="Maignien L."/>
            <person name="Shao Z."/>
            <person name="Alain K."/>
            <person name="Jebbar M."/>
        </authorList>
    </citation>
    <scope>NUCLEOTIDE SEQUENCE</scope>
    <source>
        <strain evidence="2">NBRC 103626</strain>
    </source>
</reference>
<feature type="region of interest" description="Disordered" evidence="1">
    <location>
        <begin position="66"/>
        <end position="89"/>
    </location>
</feature>
<sequence>MIRIVKHVIVETTEERDRQVEMVEAAIRSRFPDATTEVVQGLLDEDRVVEARLPLHQLAEWRAQRPRLLSEAPATGSGTEEFTDLDRQE</sequence>
<accession>A0AA37MAL0</accession>
<evidence type="ECO:0000256" key="1">
    <source>
        <dbReference type="SAM" id="MobiDB-lite"/>
    </source>
</evidence>
<evidence type="ECO:0000313" key="2">
    <source>
        <dbReference type="EMBL" id="GJD77958.1"/>
    </source>
</evidence>
<organism evidence="2 3">
    <name type="scientific">Methylobacterium gregans</name>
    <dbReference type="NCBI Taxonomy" id="374424"/>
    <lineage>
        <taxon>Bacteria</taxon>
        <taxon>Pseudomonadati</taxon>
        <taxon>Pseudomonadota</taxon>
        <taxon>Alphaproteobacteria</taxon>
        <taxon>Hyphomicrobiales</taxon>
        <taxon>Methylobacteriaceae</taxon>
        <taxon>Methylobacterium</taxon>
    </lineage>
</organism>
<keyword evidence="3" id="KW-1185">Reference proteome</keyword>
<dbReference type="Proteomes" id="UP001055108">
    <property type="component" value="Unassembled WGS sequence"/>
</dbReference>
<dbReference type="RefSeq" id="WP_238301689.1">
    <property type="nucleotide sequence ID" value="NZ_BPQM01000026.1"/>
</dbReference>
<reference evidence="2" key="2">
    <citation type="submission" date="2021-08" db="EMBL/GenBank/DDBJ databases">
        <authorList>
            <person name="Tani A."/>
            <person name="Ola A."/>
            <person name="Ogura Y."/>
            <person name="Katsura K."/>
            <person name="Hayashi T."/>
        </authorList>
    </citation>
    <scope>NUCLEOTIDE SEQUENCE</scope>
    <source>
        <strain evidence="2">NBRC 103626</strain>
    </source>
</reference>
<protein>
    <submittedName>
        <fullName evidence="2">Uncharacterized protein</fullName>
    </submittedName>
</protein>
<proteinExistence type="predicted"/>
<dbReference type="EMBL" id="BPQM01000026">
    <property type="protein sequence ID" value="GJD77958.1"/>
    <property type="molecule type" value="Genomic_DNA"/>
</dbReference>
<gene>
    <name evidence="2" type="ORF">NBEOAGPD_1170</name>
</gene>
<name>A0AA37MAL0_9HYPH</name>
<comment type="caution">
    <text evidence="2">The sequence shown here is derived from an EMBL/GenBank/DDBJ whole genome shotgun (WGS) entry which is preliminary data.</text>
</comment>
<dbReference type="AlphaFoldDB" id="A0AA37MAL0"/>